<evidence type="ECO:0000313" key="2">
    <source>
        <dbReference type="Proteomes" id="UP000276215"/>
    </source>
</evidence>
<keyword evidence="2" id="KW-1185">Reference proteome</keyword>
<reference evidence="1 2" key="1">
    <citation type="journal article" date="2018" name="Nat. Ecol. Evol.">
        <title>Pezizomycetes genomes reveal the molecular basis of ectomycorrhizal truffle lifestyle.</title>
        <authorList>
            <person name="Murat C."/>
            <person name="Payen T."/>
            <person name="Noel B."/>
            <person name="Kuo A."/>
            <person name="Morin E."/>
            <person name="Chen J."/>
            <person name="Kohler A."/>
            <person name="Krizsan K."/>
            <person name="Balestrini R."/>
            <person name="Da Silva C."/>
            <person name="Montanini B."/>
            <person name="Hainaut M."/>
            <person name="Levati E."/>
            <person name="Barry K.W."/>
            <person name="Belfiori B."/>
            <person name="Cichocki N."/>
            <person name="Clum A."/>
            <person name="Dockter R.B."/>
            <person name="Fauchery L."/>
            <person name="Guy J."/>
            <person name="Iotti M."/>
            <person name="Le Tacon F."/>
            <person name="Lindquist E.A."/>
            <person name="Lipzen A."/>
            <person name="Malagnac F."/>
            <person name="Mello A."/>
            <person name="Molinier V."/>
            <person name="Miyauchi S."/>
            <person name="Poulain J."/>
            <person name="Riccioni C."/>
            <person name="Rubini A."/>
            <person name="Sitrit Y."/>
            <person name="Splivallo R."/>
            <person name="Traeger S."/>
            <person name="Wang M."/>
            <person name="Zifcakova L."/>
            <person name="Wipf D."/>
            <person name="Zambonelli A."/>
            <person name="Paolocci F."/>
            <person name="Nowrousian M."/>
            <person name="Ottonello S."/>
            <person name="Baldrian P."/>
            <person name="Spatafora J.W."/>
            <person name="Henrissat B."/>
            <person name="Nagy L.G."/>
            <person name="Aury J.M."/>
            <person name="Wincker P."/>
            <person name="Grigoriev I.V."/>
            <person name="Bonfante P."/>
            <person name="Martin F.M."/>
        </authorList>
    </citation>
    <scope>NUCLEOTIDE SEQUENCE [LARGE SCALE GENOMIC DNA]</scope>
    <source>
        <strain evidence="1 2">120613-1</strain>
    </source>
</reference>
<dbReference type="EMBL" id="ML120357">
    <property type="protein sequence ID" value="RPB04578.1"/>
    <property type="molecule type" value="Genomic_DNA"/>
</dbReference>
<organism evidence="1 2">
    <name type="scientific">Choiromyces venosus 120613-1</name>
    <dbReference type="NCBI Taxonomy" id="1336337"/>
    <lineage>
        <taxon>Eukaryota</taxon>
        <taxon>Fungi</taxon>
        <taxon>Dikarya</taxon>
        <taxon>Ascomycota</taxon>
        <taxon>Pezizomycotina</taxon>
        <taxon>Pezizomycetes</taxon>
        <taxon>Pezizales</taxon>
        <taxon>Tuberaceae</taxon>
        <taxon>Choiromyces</taxon>
    </lineage>
</organism>
<gene>
    <name evidence="1" type="ORF">L873DRAFT_1798858</name>
</gene>
<sequence>MIPFLVLVLPTKPVERSGNKSILSSISEEAAVLMNSLFAPPRGVKALGPAQGLAVSLRL</sequence>
<dbReference type="Proteomes" id="UP000276215">
    <property type="component" value="Unassembled WGS sequence"/>
</dbReference>
<evidence type="ECO:0000313" key="1">
    <source>
        <dbReference type="EMBL" id="RPB04578.1"/>
    </source>
</evidence>
<dbReference type="AlphaFoldDB" id="A0A3N4K4V8"/>
<accession>A0A3N4K4V8</accession>
<proteinExistence type="predicted"/>
<name>A0A3N4K4V8_9PEZI</name>
<protein>
    <submittedName>
        <fullName evidence="1">Uncharacterized protein</fullName>
    </submittedName>
</protein>